<evidence type="ECO:0000256" key="1">
    <source>
        <dbReference type="ARBA" id="ARBA00010990"/>
    </source>
</evidence>
<accession>A0A369UWT0</accession>
<dbReference type="GO" id="GO:0005829">
    <property type="term" value="C:cytosol"/>
    <property type="evidence" value="ECO:0007669"/>
    <property type="project" value="TreeGrafter"/>
</dbReference>
<gene>
    <name evidence="4" type="ORF">DVZ84_34955</name>
</gene>
<organism evidence="4 5">
    <name type="scientific">Streptomyces parvulus</name>
    <dbReference type="NCBI Taxonomy" id="146923"/>
    <lineage>
        <taxon>Bacteria</taxon>
        <taxon>Bacillati</taxon>
        <taxon>Actinomycetota</taxon>
        <taxon>Actinomycetes</taxon>
        <taxon>Kitasatosporales</taxon>
        <taxon>Streptomycetaceae</taxon>
        <taxon>Streptomyces</taxon>
    </lineage>
</organism>
<dbReference type="EMBL" id="QQBH01000041">
    <property type="protein sequence ID" value="RDD84465.1"/>
    <property type="molecule type" value="Genomic_DNA"/>
</dbReference>
<dbReference type="OrthoDB" id="190168at2"/>
<evidence type="ECO:0000256" key="2">
    <source>
        <dbReference type="ARBA" id="ARBA00022679"/>
    </source>
</evidence>
<evidence type="ECO:0000259" key="3">
    <source>
        <dbReference type="Pfam" id="PF01648"/>
    </source>
</evidence>
<dbReference type="GO" id="GO:0019878">
    <property type="term" value="P:lysine biosynthetic process via aminoadipic acid"/>
    <property type="evidence" value="ECO:0007669"/>
    <property type="project" value="TreeGrafter"/>
</dbReference>
<feature type="domain" description="4'-phosphopantetheinyl transferase" evidence="3">
    <location>
        <begin position="112"/>
        <end position="192"/>
    </location>
</feature>
<dbReference type="InterPro" id="IPR050559">
    <property type="entry name" value="P-Pant_transferase_sf"/>
</dbReference>
<comment type="similarity">
    <text evidence="1">Belongs to the P-Pant transferase superfamily. Gsp/Sfp/HetI/AcpT family.</text>
</comment>
<dbReference type="SUPFAM" id="SSF56214">
    <property type="entry name" value="4'-phosphopantetheinyl transferase"/>
    <property type="match status" value="2"/>
</dbReference>
<reference evidence="4 5" key="1">
    <citation type="submission" date="2018-07" db="EMBL/GenBank/DDBJ databases">
        <title>Genome guided investigation of antibiotics producing actinomycetales strain isolated from a Macau mangrove ecosystem.</title>
        <authorList>
            <person name="Hu D."/>
        </authorList>
    </citation>
    <scope>NUCLEOTIDE SEQUENCE [LARGE SCALE GENOMIC DNA]</scope>
    <source>
        <strain evidence="4 5">2297</strain>
    </source>
</reference>
<name>A0A369UWT0_9ACTN</name>
<dbReference type="PANTHER" id="PTHR12215">
    <property type="entry name" value="PHOSPHOPANTETHEINE TRANSFERASE"/>
    <property type="match status" value="1"/>
</dbReference>
<dbReference type="GO" id="GO:0008897">
    <property type="term" value="F:holo-[acyl-carrier-protein] synthase activity"/>
    <property type="evidence" value="ECO:0007669"/>
    <property type="project" value="InterPro"/>
</dbReference>
<comment type="caution">
    <text evidence="4">The sequence shown here is derived from an EMBL/GenBank/DDBJ whole genome shotgun (WGS) entry which is preliminary data.</text>
</comment>
<dbReference type="InterPro" id="IPR037143">
    <property type="entry name" value="4-PPantetheinyl_Trfase_dom_sf"/>
</dbReference>
<dbReference type="Proteomes" id="UP000253742">
    <property type="component" value="Unassembled WGS sequence"/>
</dbReference>
<keyword evidence="2" id="KW-0808">Transferase</keyword>
<dbReference type="GO" id="GO:0000287">
    <property type="term" value="F:magnesium ion binding"/>
    <property type="evidence" value="ECO:0007669"/>
    <property type="project" value="InterPro"/>
</dbReference>
<sequence>MARSDGAPARGVRVWSARTDRPAAQEEALLDLLTPAERERYAGMPREARSPYVTAHALLRLGVARVLEVAPRRLHVVRDAVGRPVVPAAPWLRLSLSHTRGAVLVGCSAGSPLGLDVERVRPVRGERELAARVLDPADLTRWSRLARPAARPALFARWTCKEAVLKGLGTGLAGGLRRVRAEPGDPHRWSVAGAPVPHWLTTPLAVGPHHVAALALPAAGSDQTLLEGERHGQRAVGGVQLGEQVGDVPLDAVLGDGEPSGDLLVAHALGEQREHLLLTGGEGDLA</sequence>
<dbReference type="PANTHER" id="PTHR12215:SF10">
    <property type="entry name" value="L-AMINOADIPATE-SEMIALDEHYDE DEHYDROGENASE-PHOSPHOPANTETHEINYL TRANSFERASE"/>
    <property type="match status" value="1"/>
</dbReference>
<proteinExistence type="inferred from homology"/>
<evidence type="ECO:0000313" key="5">
    <source>
        <dbReference type="Proteomes" id="UP000253742"/>
    </source>
</evidence>
<dbReference type="InterPro" id="IPR008278">
    <property type="entry name" value="4-PPantetheinyl_Trfase_dom"/>
</dbReference>
<dbReference type="Pfam" id="PF01648">
    <property type="entry name" value="ACPS"/>
    <property type="match status" value="1"/>
</dbReference>
<dbReference type="AlphaFoldDB" id="A0A369UWT0"/>
<dbReference type="Gene3D" id="3.90.470.20">
    <property type="entry name" value="4'-phosphopantetheinyl transferase domain"/>
    <property type="match status" value="1"/>
</dbReference>
<protein>
    <recommendedName>
        <fullName evidence="3">4'-phosphopantetheinyl transferase domain-containing protein</fullName>
    </recommendedName>
</protein>
<evidence type="ECO:0000313" key="4">
    <source>
        <dbReference type="EMBL" id="RDD84465.1"/>
    </source>
</evidence>